<evidence type="ECO:0000259" key="3">
    <source>
        <dbReference type="SMART" id="SM00278"/>
    </source>
</evidence>
<dbReference type="Pfam" id="PF10531">
    <property type="entry name" value="SLBB"/>
    <property type="match status" value="1"/>
</dbReference>
<reference evidence="4 5" key="1">
    <citation type="submission" date="2016-10" db="EMBL/GenBank/DDBJ databases">
        <authorList>
            <person name="de Groot N.N."/>
        </authorList>
    </citation>
    <scope>NUCLEOTIDE SEQUENCE [LARGE SCALE GENOMIC DNA]</scope>
    <source>
        <strain evidence="4 5">DSM 21741</strain>
    </source>
</reference>
<feature type="domain" description="Helix-hairpin-helix DNA-binding motif class 1" evidence="3">
    <location>
        <begin position="263"/>
        <end position="282"/>
    </location>
</feature>
<dbReference type="Gene3D" id="3.10.560.10">
    <property type="entry name" value="Outer membrane lipoprotein wza domain like"/>
    <property type="match status" value="1"/>
</dbReference>
<dbReference type="EMBL" id="LT629749">
    <property type="protein sequence ID" value="SDT05339.1"/>
    <property type="molecule type" value="Genomic_DNA"/>
</dbReference>
<dbReference type="SMART" id="SM00278">
    <property type="entry name" value="HhH1"/>
    <property type="match status" value="2"/>
</dbReference>
<dbReference type="GO" id="GO:0003677">
    <property type="term" value="F:DNA binding"/>
    <property type="evidence" value="ECO:0007669"/>
    <property type="project" value="InterPro"/>
</dbReference>
<dbReference type="RefSeq" id="WP_197677049.1">
    <property type="nucleotide sequence ID" value="NZ_LT629749.1"/>
</dbReference>
<dbReference type="STRING" id="546871.SAMN04488543_2936"/>
<dbReference type="PANTHER" id="PTHR21180">
    <property type="entry name" value="ENDONUCLEASE/EXONUCLEASE/PHOSPHATASE FAMILY DOMAIN-CONTAINING PROTEIN 1"/>
    <property type="match status" value="1"/>
</dbReference>
<evidence type="ECO:0000256" key="2">
    <source>
        <dbReference type="SAM" id="Phobius"/>
    </source>
</evidence>
<dbReference type="AlphaFoldDB" id="A0A1H1X9K3"/>
<proteinExistence type="predicted"/>
<feature type="transmembrane region" description="Helical" evidence="2">
    <location>
        <begin position="73"/>
        <end position="92"/>
    </location>
</feature>
<keyword evidence="2" id="KW-1133">Transmembrane helix</keyword>
<dbReference type="GO" id="GO:0015628">
    <property type="term" value="P:protein secretion by the type II secretion system"/>
    <property type="evidence" value="ECO:0007669"/>
    <property type="project" value="TreeGrafter"/>
</dbReference>
<dbReference type="Pfam" id="PF12836">
    <property type="entry name" value="HHH_3"/>
    <property type="match status" value="1"/>
</dbReference>
<dbReference type="Gene3D" id="1.10.150.280">
    <property type="entry name" value="AF1531-like domain"/>
    <property type="match status" value="1"/>
</dbReference>
<dbReference type="InterPro" id="IPR003583">
    <property type="entry name" value="Hlx-hairpin-Hlx_DNA-bd_motif"/>
</dbReference>
<dbReference type="GO" id="GO:0006281">
    <property type="term" value="P:DNA repair"/>
    <property type="evidence" value="ECO:0007669"/>
    <property type="project" value="InterPro"/>
</dbReference>
<feature type="region of interest" description="Disordered" evidence="1">
    <location>
        <begin position="25"/>
        <end position="50"/>
    </location>
</feature>
<evidence type="ECO:0000313" key="5">
    <source>
        <dbReference type="Proteomes" id="UP000199092"/>
    </source>
</evidence>
<keyword evidence="5" id="KW-1185">Reference proteome</keyword>
<gene>
    <name evidence="4" type="ORF">SAMN04488543_2936</name>
</gene>
<feature type="compositionally biased region" description="Gly residues" evidence="1">
    <location>
        <begin position="204"/>
        <end position="222"/>
    </location>
</feature>
<protein>
    <submittedName>
        <fullName evidence="4">Competence protein ComEA</fullName>
    </submittedName>
</protein>
<dbReference type="InterPro" id="IPR010994">
    <property type="entry name" value="RuvA_2-like"/>
</dbReference>
<keyword evidence="2" id="KW-0812">Transmembrane</keyword>
<dbReference type="InterPro" id="IPR051675">
    <property type="entry name" value="Endo/Exo/Phosphatase_dom_1"/>
</dbReference>
<dbReference type="SUPFAM" id="SSF47781">
    <property type="entry name" value="RuvA domain 2-like"/>
    <property type="match status" value="1"/>
</dbReference>
<dbReference type="InterPro" id="IPR019554">
    <property type="entry name" value="Soluble_ligand-bd"/>
</dbReference>
<dbReference type="PANTHER" id="PTHR21180:SF32">
    <property type="entry name" value="ENDONUCLEASE_EXONUCLEASE_PHOSPHATASE FAMILY DOMAIN-CONTAINING PROTEIN 1"/>
    <property type="match status" value="1"/>
</dbReference>
<feature type="domain" description="Helix-hairpin-helix DNA-binding motif class 1" evidence="3">
    <location>
        <begin position="233"/>
        <end position="252"/>
    </location>
</feature>
<sequence>MARRGDPDPLLLQTVSERLARLLAEHEPRRAVADPPAGSGGDDRAGSAPAAIGAPAEDVDALPPPRRFGRAHLGVVAVVLLLGVLVAAWSLVRARPVALAAPEPSTVVVTEQAPSASASARATPSADPGAGTGPAAELVVHVLGAVRRPGLVRLPGPARVQDAVDAAGGLTRAADPGELNLAQLLTDGQQVVIGTRDDPDGEVRGSGGGPSGDSSGAGGGVGPVLDLNSADATRLEELPGVGPVTAAKIVAWRDEHGRFSRVEELQEVDGIGPKTYAEIAPHVRV</sequence>
<accession>A0A1H1X9K3</accession>
<evidence type="ECO:0000313" key="4">
    <source>
        <dbReference type="EMBL" id="SDT05339.1"/>
    </source>
</evidence>
<dbReference type="Proteomes" id="UP000199092">
    <property type="component" value="Chromosome I"/>
</dbReference>
<organism evidence="4 5">
    <name type="scientific">Friedmanniella luteola</name>
    <dbReference type="NCBI Taxonomy" id="546871"/>
    <lineage>
        <taxon>Bacteria</taxon>
        <taxon>Bacillati</taxon>
        <taxon>Actinomycetota</taxon>
        <taxon>Actinomycetes</taxon>
        <taxon>Propionibacteriales</taxon>
        <taxon>Nocardioidaceae</taxon>
        <taxon>Friedmanniella</taxon>
    </lineage>
</organism>
<feature type="region of interest" description="Disordered" evidence="1">
    <location>
        <begin position="194"/>
        <end position="224"/>
    </location>
</feature>
<evidence type="ECO:0000256" key="1">
    <source>
        <dbReference type="SAM" id="MobiDB-lite"/>
    </source>
</evidence>
<keyword evidence="2" id="KW-0472">Membrane</keyword>
<dbReference type="GO" id="GO:0015627">
    <property type="term" value="C:type II protein secretion system complex"/>
    <property type="evidence" value="ECO:0007669"/>
    <property type="project" value="TreeGrafter"/>
</dbReference>
<name>A0A1H1X9K3_9ACTN</name>